<dbReference type="AlphaFoldDB" id="A0A1G6NUF6"/>
<feature type="transmembrane region" description="Helical" evidence="1">
    <location>
        <begin position="249"/>
        <end position="267"/>
    </location>
</feature>
<dbReference type="NCBIfam" id="NF033912">
    <property type="entry name" value="msc"/>
    <property type="match status" value="1"/>
</dbReference>
<sequence>MEERFFSPLTRLLGEGMMGVVKAVLLLVLAYFIASAVRSMLKALLNKTSFCKSQEDGAKKESIVEYIGDIAYLFVMLLFVPGIFSALGASTIATPILDMMRSIWSFLPNLLGAGIVLMLGNLVAKLIRQLLAPALKKANVDKLQEKLGCETPSDVSLSETLAYLVYVLILIPVIIAALQVLKLDVLTAPATMMLQEILTYIPLVAAALFVAGLGVVLGRLVSQIVTRLIAASGADEKVKEFIGETSYKFSLSGIVGSILNGVIVILFTVQGVNLLKLEILTKVGTAIIGYLPNILAAVLVMAAAWIGSAAAQRAFEKNGFTCCAAFIRGLILVIAGFMILSQLGIAVSIVNEAFIIILTGAALAFAIAFGIGGADIVKKYLAKRALENCCAAKEEVKEEAAEKETEQ</sequence>
<keyword evidence="1" id="KW-0812">Transmembrane</keyword>
<feature type="transmembrane region" description="Helical" evidence="1">
    <location>
        <begin position="103"/>
        <end position="127"/>
    </location>
</feature>
<keyword evidence="1" id="KW-0472">Membrane</keyword>
<dbReference type="GO" id="GO:0008381">
    <property type="term" value="F:mechanosensitive monoatomic ion channel activity"/>
    <property type="evidence" value="ECO:0007669"/>
    <property type="project" value="InterPro"/>
</dbReference>
<feature type="transmembrane region" description="Helical" evidence="1">
    <location>
        <begin position="200"/>
        <end position="221"/>
    </location>
</feature>
<feature type="transmembrane region" description="Helical" evidence="1">
    <location>
        <begin position="287"/>
        <end position="307"/>
    </location>
</feature>
<feature type="transmembrane region" description="Helical" evidence="1">
    <location>
        <begin position="353"/>
        <end position="374"/>
    </location>
</feature>
<gene>
    <name evidence="2" type="ORF">SAMN04487864_1167</name>
</gene>
<dbReference type="Pfam" id="PF05552">
    <property type="entry name" value="MS_channel_1st_1"/>
    <property type="match status" value="2"/>
</dbReference>
<dbReference type="PANTHER" id="PTHR30221">
    <property type="entry name" value="SMALL-CONDUCTANCE MECHANOSENSITIVE CHANNEL"/>
    <property type="match status" value="1"/>
</dbReference>
<keyword evidence="1" id="KW-1133">Transmembrane helix</keyword>
<accession>A0A1G6NUF6</accession>
<reference evidence="3" key="1">
    <citation type="submission" date="2016-10" db="EMBL/GenBank/DDBJ databases">
        <authorList>
            <person name="Varghese N."/>
            <person name="Submissions S."/>
        </authorList>
    </citation>
    <scope>NUCLEOTIDE SEQUENCE [LARGE SCALE GENOMIC DNA]</scope>
    <source>
        <strain evidence="3">DSM 11005</strain>
    </source>
</reference>
<evidence type="ECO:0000313" key="2">
    <source>
        <dbReference type="EMBL" id="SDC70867.1"/>
    </source>
</evidence>
<dbReference type="InterPro" id="IPR045275">
    <property type="entry name" value="MscS_archaea/bacteria_type"/>
</dbReference>
<feature type="transmembrane region" description="Helical" evidence="1">
    <location>
        <begin position="70"/>
        <end position="97"/>
    </location>
</feature>
<dbReference type="InterPro" id="IPR008910">
    <property type="entry name" value="MSC_TM_helix"/>
</dbReference>
<dbReference type="Gene3D" id="1.10.287.1260">
    <property type="match status" value="1"/>
</dbReference>
<protein>
    <submittedName>
        <fullName evidence="2">Conserved TM helix</fullName>
    </submittedName>
</protein>
<dbReference type="Proteomes" id="UP000198943">
    <property type="component" value="Unassembled WGS sequence"/>
</dbReference>
<feature type="transmembrane region" description="Helical" evidence="1">
    <location>
        <begin position="161"/>
        <end position="180"/>
    </location>
</feature>
<proteinExistence type="predicted"/>
<dbReference type="OrthoDB" id="1411407at2"/>
<feature type="transmembrane region" description="Helical" evidence="1">
    <location>
        <begin position="20"/>
        <end position="37"/>
    </location>
</feature>
<dbReference type="PANTHER" id="PTHR30221:SF1">
    <property type="entry name" value="SMALL-CONDUCTANCE MECHANOSENSITIVE CHANNEL"/>
    <property type="match status" value="1"/>
</dbReference>
<evidence type="ECO:0000256" key="1">
    <source>
        <dbReference type="SAM" id="Phobius"/>
    </source>
</evidence>
<name>A0A1G6NUF6_9FIRM</name>
<keyword evidence="3" id="KW-1185">Reference proteome</keyword>
<dbReference type="RefSeq" id="WP_093731018.1">
    <property type="nucleotide sequence ID" value="NZ_FMYW01000016.1"/>
</dbReference>
<feature type="transmembrane region" description="Helical" evidence="1">
    <location>
        <begin position="319"/>
        <end position="341"/>
    </location>
</feature>
<evidence type="ECO:0000313" key="3">
    <source>
        <dbReference type="Proteomes" id="UP000198943"/>
    </source>
</evidence>
<dbReference type="EMBL" id="FMYW01000016">
    <property type="protein sequence ID" value="SDC70867.1"/>
    <property type="molecule type" value="Genomic_DNA"/>
</dbReference>
<organism evidence="2 3">
    <name type="scientific">Succiniclasticum ruminis</name>
    <dbReference type="NCBI Taxonomy" id="40841"/>
    <lineage>
        <taxon>Bacteria</taxon>
        <taxon>Bacillati</taxon>
        <taxon>Bacillota</taxon>
        <taxon>Negativicutes</taxon>
        <taxon>Acidaminococcales</taxon>
        <taxon>Acidaminococcaceae</taxon>
        <taxon>Succiniclasticum</taxon>
    </lineage>
</organism>